<dbReference type="InterPro" id="IPR011060">
    <property type="entry name" value="RibuloseP-bd_barrel"/>
</dbReference>
<dbReference type="SUPFAM" id="SSF51366">
    <property type="entry name" value="Ribulose-phoshate binding barrel"/>
    <property type="match status" value="1"/>
</dbReference>
<dbReference type="PANTHER" id="PTHR11749">
    <property type="entry name" value="RIBULOSE-5-PHOSPHATE-3-EPIMERASE"/>
    <property type="match status" value="1"/>
</dbReference>
<dbReference type="Gene3D" id="3.20.20.70">
    <property type="entry name" value="Aldolase class I"/>
    <property type="match status" value="1"/>
</dbReference>
<comment type="caution">
    <text evidence="3">The sequence shown here is derived from an EMBL/GenBank/DDBJ whole genome shotgun (WGS) entry which is preliminary data.</text>
</comment>
<reference evidence="3 4" key="1">
    <citation type="journal article" date="2016" name="Nat. Commun.">
        <title>Thousands of microbial genomes shed light on interconnected biogeochemical processes in an aquifer system.</title>
        <authorList>
            <person name="Anantharaman K."/>
            <person name="Brown C.T."/>
            <person name="Hug L.A."/>
            <person name="Sharon I."/>
            <person name="Castelle C.J."/>
            <person name="Probst A.J."/>
            <person name="Thomas B.C."/>
            <person name="Singh A."/>
            <person name="Wilkins M.J."/>
            <person name="Karaoz U."/>
            <person name="Brodie E.L."/>
            <person name="Williams K.H."/>
            <person name="Hubbard S.S."/>
            <person name="Banfield J.F."/>
        </authorList>
    </citation>
    <scope>NUCLEOTIDE SEQUENCE [LARGE SCALE GENOMIC DNA]</scope>
</reference>
<dbReference type="AlphaFoldDB" id="A0A1G2BMC0"/>
<protein>
    <recommendedName>
        <fullName evidence="5">Ribulose-phosphate 3-epimerase</fullName>
    </recommendedName>
</protein>
<dbReference type="InterPro" id="IPR000056">
    <property type="entry name" value="Ribul_P_3_epim-like"/>
</dbReference>
<dbReference type="InterPro" id="IPR013785">
    <property type="entry name" value="Aldolase_TIM"/>
</dbReference>
<proteinExistence type="predicted"/>
<dbReference type="GO" id="GO:0016857">
    <property type="term" value="F:racemase and epimerase activity, acting on carbohydrates and derivatives"/>
    <property type="evidence" value="ECO:0007669"/>
    <property type="project" value="InterPro"/>
</dbReference>
<evidence type="ECO:0000313" key="3">
    <source>
        <dbReference type="EMBL" id="OGY90305.1"/>
    </source>
</evidence>
<evidence type="ECO:0000313" key="4">
    <source>
        <dbReference type="Proteomes" id="UP000177817"/>
    </source>
</evidence>
<dbReference type="GO" id="GO:0005975">
    <property type="term" value="P:carbohydrate metabolic process"/>
    <property type="evidence" value="ECO:0007669"/>
    <property type="project" value="InterPro"/>
</dbReference>
<dbReference type="Pfam" id="PF00834">
    <property type="entry name" value="Ribul_P_3_epim"/>
    <property type="match status" value="1"/>
</dbReference>
<dbReference type="GO" id="GO:0046872">
    <property type="term" value="F:metal ion binding"/>
    <property type="evidence" value="ECO:0007669"/>
    <property type="project" value="UniProtKB-KW"/>
</dbReference>
<name>A0A1G2BMC0_9BACT</name>
<sequence length="221" mass="25190">MTYVVPTILVKNEHEFRRRVAAIGTYFNRAQIDVLDNTFVPAESFRDVRAIEYIRGDLQYEIDLMTRIDGYDLAQWNKPWVDKIIIHVEATAQADAVLKQIRAWGKRAFLSVNPDTSFTAMERYLPNADGVLFMTVKPGRSGNLFQPQVLDAIQAFRKKHPTVEIEVDGGVTLETMQSLLSVGVNGFAVGSFLDNEKMEEHALELVAAIEQFEQKNQQRKR</sequence>
<dbReference type="EMBL" id="MHKK01000012">
    <property type="protein sequence ID" value="OGY90305.1"/>
    <property type="molecule type" value="Genomic_DNA"/>
</dbReference>
<organism evidence="3 4">
    <name type="scientific">Candidatus Komeilibacteria bacterium RIFCSPHIGHO2_01_FULL_52_14</name>
    <dbReference type="NCBI Taxonomy" id="1798549"/>
    <lineage>
        <taxon>Bacteria</taxon>
        <taxon>Candidatus Komeiliibacteriota</taxon>
    </lineage>
</organism>
<accession>A0A1G2BMC0</accession>
<dbReference type="Proteomes" id="UP000177817">
    <property type="component" value="Unassembled WGS sequence"/>
</dbReference>
<evidence type="ECO:0000256" key="2">
    <source>
        <dbReference type="ARBA" id="ARBA00023235"/>
    </source>
</evidence>
<gene>
    <name evidence="3" type="ORF">A2677_01205</name>
</gene>
<keyword evidence="2" id="KW-0413">Isomerase</keyword>
<evidence type="ECO:0008006" key="5">
    <source>
        <dbReference type="Google" id="ProtNLM"/>
    </source>
</evidence>
<evidence type="ECO:0000256" key="1">
    <source>
        <dbReference type="ARBA" id="ARBA00022723"/>
    </source>
</evidence>
<keyword evidence="1" id="KW-0479">Metal-binding</keyword>